<dbReference type="InterPro" id="IPR008271">
    <property type="entry name" value="Ser/Thr_kinase_AS"/>
</dbReference>
<dbReference type="PANTHER" id="PTHR47989">
    <property type="entry name" value="OS01G0750732 PROTEIN"/>
    <property type="match status" value="1"/>
</dbReference>
<dbReference type="Gene3D" id="1.10.510.10">
    <property type="entry name" value="Transferase(Phosphotransferase) domain 1"/>
    <property type="match status" value="1"/>
</dbReference>
<dbReference type="CDD" id="cd14066">
    <property type="entry name" value="STKc_IRAK"/>
    <property type="match status" value="1"/>
</dbReference>
<feature type="region of interest" description="Disordered" evidence="7">
    <location>
        <begin position="195"/>
        <end position="485"/>
    </location>
</feature>
<feature type="region of interest" description="Disordered" evidence="7">
    <location>
        <begin position="167"/>
        <end position="186"/>
    </location>
</feature>
<feature type="compositionally biased region" description="Basic and acidic residues" evidence="7">
    <location>
        <begin position="372"/>
        <end position="388"/>
    </location>
</feature>
<dbReference type="FunFam" id="3.30.200.20:FF:000146">
    <property type="entry name" value="receptor-like serine/threonine-protein kinase ALE2"/>
    <property type="match status" value="1"/>
</dbReference>
<dbReference type="GO" id="GO:0005524">
    <property type="term" value="F:ATP binding"/>
    <property type="evidence" value="ECO:0007669"/>
    <property type="project" value="UniProtKB-UniRule"/>
</dbReference>
<keyword evidence="11" id="KW-1185">Reference proteome</keyword>
<keyword evidence="8" id="KW-0472">Membrane</keyword>
<feature type="compositionally biased region" description="Polar residues" evidence="7">
    <location>
        <begin position="594"/>
        <end position="613"/>
    </location>
</feature>
<keyword evidence="2" id="KW-0808">Transferase</keyword>
<evidence type="ECO:0000256" key="8">
    <source>
        <dbReference type="SAM" id="Phobius"/>
    </source>
</evidence>
<keyword evidence="4" id="KW-0418">Kinase</keyword>
<sequence>MEIQFRDAGGFVINISLIKVISDKFTDELMDPHYESCCGAMVHVDGTAKLPQRDCYYTVGHQHLRHLEACALHYNPKKQSRSSSLVVLGRLEWDEGGFGFDAEAGEALHRWLCYSVRDCDRKKNLMLKLEMSSLCWPVAFLTKPTFGSIISPSPAFLPVIPPRAETLGPIHHGEGSKALNLPSDGDRLAVSPSPAKLHLYHSPSETPSSRDSWRTIAPSSPAAPNGSSFQPPNILPPPAAAPTPQKIKDIEQSKSPSPSPTALSPPYEVVPSPSAVQGNMPPSVQASPPQSKEPAVRPPVSTPTAPAPLVIPSGRSPKTSPVSQPTEHGNLAPNVDNRNTNKSHPIEPFSPAPVTIPSTNLPKNSSGNQPTEHGKFPPKESTNKDRSLESISPGIQPPEHGSFPPTVHQRNADTGHTMEPVSSVAIPPATYKKNSTVSEPTQHGSIPPNAHKRNANKGHTSEPVSPESVASPPWKVEHNPPKAHGIVPTITPSILPGKSPVTSPPIAFAVNPPLVHPIVPAVSPSKFPAPVASLAPLGTVNGTKGEAPAAAPLYKNPKPLPAVIHSPQSPPQAPAAQKARQLHHAPDPLISLPESPSNNKYHSPTISPSTSFNKHPHTRKIIPSPSPVSSSYMVSSPTSKHQEEAIPPLLPPTSGQRHQIPPPMNSDCLSTVCTEPYTNSPPGAPCRCVWPMQIGLRLSISLYSFFPLVPELASEISAGVFMKQSQVRIMGANAANQQPEKTIVLIDLVPLGEKFDNTTAFLTSDRFWHKRVLIKAFYFGDYDVLYVSYPGLPPSPPLPPSSIGIIDGDPYSTDGNDGRTIKPFGVDIQKRQHNGGLSRGIIAIIAVSVSAAAVLCAAAVGAMFKFRDHVSQPASIPQLSPPSLTKEQGTAGSLARSGGVGSVSTSFRSSIVAYTGSARTFSMNDIEKATDNFHASRILGEGGFGRVYSGILEDETKVAVKVLKREDQHGDREFLAEVEMLSRLHHRNLVKLIGICTENNFRCLVYELIPNGSVESQLHGVEKENGRLDWGARMKIALGAARGLAYLHEDSSPRVIHRDFKSGNILLENDFTPKVSDFGLARTATDEENKHISTRVMGTFGYVAPEYAMTGHLLVKSDVYSYGVVLLELLTGRKPVDMSQAPGQENLVAWARPLLTSNEGLEAIIDPSLGADVPFDSVAKVAAIASMCVQPEVSNRPFMGEVVQALKLVCNECDETKEEAGSRSSSQEDLYVNLDVGISTVSGQLPDNFQSQFSATTFDSGVDIERSLPASELFSSSARCSWLESGSFRRNSFSGPLRTGRSSRFWQLIRSFSGGSVSEHGTMLNL</sequence>
<dbReference type="Gene3D" id="3.30.200.20">
    <property type="entry name" value="Phosphorylase Kinase, domain 1"/>
    <property type="match status" value="1"/>
</dbReference>
<feature type="binding site" evidence="6">
    <location>
        <position position="961"/>
    </location>
    <ligand>
        <name>ATP</name>
        <dbReference type="ChEBI" id="CHEBI:30616"/>
    </ligand>
</feature>
<feature type="domain" description="Protein kinase" evidence="9">
    <location>
        <begin position="933"/>
        <end position="1209"/>
    </location>
</feature>
<evidence type="ECO:0000256" key="5">
    <source>
        <dbReference type="ARBA" id="ARBA00022840"/>
    </source>
</evidence>
<dbReference type="Pfam" id="PF07714">
    <property type="entry name" value="PK_Tyr_Ser-Thr"/>
    <property type="match status" value="1"/>
</dbReference>
<dbReference type="InterPro" id="IPR000719">
    <property type="entry name" value="Prot_kinase_dom"/>
</dbReference>
<protein>
    <recommendedName>
        <fullName evidence="9">Protein kinase domain-containing protein</fullName>
    </recommendedName>
</protein>
<feature type="compositionally biased region" description="Low complexity" evidence="7">
    <location>
        <begin position="217"/>
        <end position="232"/>
    </location>
</feature>
<evidence type="ECO:0000259" key="9">
    <source>
        <dbReference type="PROSITE" id="PS50011"/>
    </source>
</evidence>
<evidence type="ECO:0000256" key="7">
    <source>
        <dbReference type="SAM" id="MobiDB-lite"/>
    </source>
</evidence>
<feature type="compositionally biased region" description="Polar residues" evidence="7">
    <location>
        <begin position="274"/>
        <end position="290"/>
    </location>
</feature>
<dbReference type="SUPFAM" id="SSF56112">
    <property type="entry name" value="Protein kinase-like (PK-like)"/>
    <property type="match status" value="1"/>
</dbReference>
<evidence type="ECO:0000313" key="11">
    <source>
        <dbReference type="Proteomes" id="UP001367508"/>
    </source>
</evidence>
<accession>A0AAN9L8K4</accession>
<evidence type="ECO:0000256" key="2">
    <source>
        <dbReference type="ARBA" id="ARBA00022679"/>
    </source>
</evidence>
<dbReference type="PROSITE" id="PS00108">
    <property type="entry name" value="PROTEIN_KINASE_ST"/>
    <property type="match status" value="1"/>
</dbReference>
<evidence type="ECO:0000256" key="6">
    <source>
        <dbReference type="PROSITE-ProRule" id="PRU10141"/>
    </source>
</evidence>
<dbReference type="Proteomes" id="UP001367508">
    <property type="component" value="Unassembled WGS sequence"/>
</dbReference>
<feature type="region of interest" description="Disordered" evidence="7">
    <location>
        <begin position="548"/>
        <end position="635"/>
    </location>
</feature>
<evidence type="ECO:0000256" key="3">
    <source>
        <dbReference type="ARBA" id="ARBA00022741"/>
    </source>
</evidence>
<feature type="region of interest" description="Disordered" evidence="7">
    <location>
        <begin position="874"/>
        <end position="903"/>
    </location>
</feature>
<dbReference type="InterPro" id="IPR011009">
    <property type="entry name" value="Kinase-like_dom_sf"/>
</dbReference>
<feature type="compositionally biased region" description="Polar residues" evidence="7">
    <location>
        <begin position="432"/>
        <end position="444"/>
    </location>
</feature>
<dbReference type="InterPro" id="IPR001245">
    <property type="entry name" value="Ser-Thr/Tyr_kinase_cat_dom"/>
</dbReference>
<keyword evidence="8" id="KW-0812">Transmembrane</keyword>
<comment type="caution">
    <text evidence="10">The sequence shown here is derived from an EMBL/GenBank/DDBJ whole genome shotgun (WGS) entry which is preliminary data.</text>
</comment>
<feature type="compositionally biased region" description="Polar residues" evidence="7">
    <location>
        <begin position="356"/>
        <end position="371"/>
    </location>
</feature>
<proteinExistence type="predicted"/>
<dbReference type="EMBL" id="JAYMYQ010000005">
    <property type="protein sequence ID" value="KAK7329694.1"/>
    <property type="molecule type" value="Genomic_DNA"/>
</dbReference>
<name>A0AAN9L8K4_CANGL</name>
<keyword evidence="5 6" id="KW-0067">ATP-binding</keyword>
<dbReference type="Pfam" id="PF23180">
    <property type="entry name" value="ALE2_N"/>
    <property type="match status" value="1"/>
</dbReference>
<organism evidence="10 11">
    <name type="scientific">Canavalia gladiata</name>
    <name type="common">Sword bean</name>
    <name type="synonym">Dolichos gladiatus</name>
    <dbReference type="NCBI Taxonomy" id="3824"/>
    <lineage>
        <taxon>Eukaryota</taxon>
        <taxon>Viridiplantae</taxon>
        <taxon>Streptophyta</taxon>
        <taxon>Embryophyta</taxon>
        <taxon>Tracheophyta</taxon>
        <taxon>Spermatophyta</taxon>
        <taxon>Magnoliopsida</taxon>
        <taxon>eudicotyledons</taxon>
        <taxon>Gunneridae</taxon>
        <taxon>Pentapetalae</taxon>
        <taxon>rosids</taxon>
        <taxon>fabids</taxon>
        <taxon>Fabales</taxon>
        <taxon>Fabaceae</taxon>
        <taxon>Papilionoideae</taxon>
        <taxon>50 kb inversion clade</taxon>
        <taxon>NPAAA clade</taxon>
        <taxon>indigoferoid/millettioid clade</taxon>
        <taxon>Phaseoleae</taxon>
        <taxon>Canavalia</taxon>
    </lineage>
</organism>
<dbReference type="PROSITE" id="PS00107">
    <property type="entry name" value="PROTEIN_KINASE_ATP"/>
    <property type="match status" value="1"/>
</dbReference>
<evidence type="ECO:0000256" key="4">
    <source>
        <dbReference type="ARBA" id="ARBA00022777"/>
    </source>
</evidence>
<feature type="transmembrane region" description="Helical" evidence="8">
    <location>
        <begin position="840"/>
        <end position="864"/>
    </location>
</feature>
<dbReference type="GO" id="GO:0004674">
    <property type="term" value="F:protein serine/threonine kinase activity"/>
    <property type="evidence" value="ECO:0007669"/>
    <property type="project" value="UniProtKB-KW"/>
</dbReference>
<reference evidence="10 11" key="1">
    <citation type="submission" date="2024-01" db="EMBL/GenBank/DDBJ databases">
        <title>The genomes of 5 underutilized Papilionoideae crops provide insights into root nodulation and disease resistanc.</title>
        <authorList>
            <person name="Jiang F."/>
        </authorList>
    </citation>
    <scope>NUCLEOTIDE SEQUENCE [LARGE SCALE GENOMIC DNA]</scope>
    <source>
        <strain evidence="10">LVBAO_FW01</strain>
        <tissue evidence="10">Leaves</tissue>
    </source>
</reference>
<keyword evidence="3 6" id="KW-0547">Nucleotide-binding</keyword>
<dbReference type="PROSITE" id="PS50011">
    <property type="entry name" value="PROTEIN_KINASE_DOM"/>
    <property type="match status" value="1"/>
</dbReference>
<dbReference type="InterPro" id="IPR017441">
    <property type="entry name" value="Protein_kinase_ATP_BS"/>
</dbReference>
<dbReference type="InterPro" id="IPR057597">
    <property type="entry name" value="ALE2_N"/>
</dbReference>
<keyword evidence="1" id="KW-0723">Serine/threonine-protein kinase</keyword>
<dbReference type="FunFam" id="1.10.510.10:FF:000051">
    <property type="entry name" value="Receptor-like serine/threonine-protein kinase ALE2"/>
    <property type="match status" value="1"/>
</dbReference>
<feature type="compositionally biased region" description="Low complexity" evidence="7">
    <location>
        <begin position="461"/>
        <end position="473"/>
    </location>
</feature>
<dbReference type="PANTHER" id="PTHR47989:SF9">
    <property type="entry name" value="PROTEIN KINASE SUPERFAMILY PROTEIN"/>
    <property type="match status" value="1"/>
</dbReference>
<evidence type="ECO:0000256" key="1">
    <source>
        <dbReference type="ARBA" id="ARBA00022527"/>
    </source>
</evidence>
<feature type="compositionally biased region" description="Polar residues" evidence="7">
    <location>
        <begin position="874"/>
        <end position="891"/>
    </location>
</feature>
<feature type="compositionally biased region" description="Polar residues" evidence="7">
    <location>
        <begin position="316"/>
        <end position="327"/>
    </location>
</feature>
<keyword evidence="8" id="KW-1133">Transmembrane helix</keyword>
<gene>
    <name evidence="10" type="ORF">VNO77_23869</name>
</gene>
<feature type="compositionally biased region" description="Low complexity" evidence="7">
    <location>
        <begin position="253"/>
        <end position="266"/>
    </location>
</feature>
<evidence type="ECO:0000313" key="10">
    <source>
        <dbReference type="EMBL" id="KAK7329694.1"/>
    </source>
</evidence>